<keyword evidence="3" id="KW-1185">Reference proteome</keyword>
<evidence type="ECO:0000313" key="2">
    <source>
        <dbReference type="EMBL" id="KAF2717725.1"/>
    </source>
</evidence>
<accession>A0A9P4Q1E9</accession>
<proteinExistence type="predicted"/>
<dbReference type="EMBL" id="MU003838">
    <property type="protein sequence ID" value="KAF2717725.1"/>
    <property type="molecule type" value="Genomic_DNA"/>
</dbReference>
<keyword evidence="1" id="KW-0732">Signal</keyword>
<feature type="chain" id="PRO_5040442906" evidence="1">
    <location>
        <begin position="29"/>
        <end position="112"/>
    </location>
</feature>
<dbReference type="AlphaFoldDB" id="A0A9P4Q1E9"/>
<gene>
    <name evidence="2" type="ORF">K431DRAFT_288339</name>
</gene>
<feature type="signal peptide" evidence="1">
    <location>
        <begin position="1"/>
        <end position="28"/>
    </location>
</feature>
<protein>
    <submittedName>
        <fullName evidence="2">Uncharacterized protein</fullName>
    </submittedName>
</protein>
<evidence type="ECO:0000313" key="3">
    <source>
        <dbReference type="Proteomes" id="UP000799441"/>
    </source>
</evidence>
<evidence type="ECO:0000256" key="1">
    <source>
        <dbReference type="SAM" id="SignalP"/>
    </source>
</evidence>
<reference evidence="2" key="1">
    <citation type="journal article" date="2020" name="Stud. Mycol.">
        <title>101 Dothideomycetes genomes: a test case for predicting lifestyles and emergence of pathogens.</title>
        <authorList>
            <person name="Haridas S."/>
            <person name="Albert R."/>
            <person name="Binder M."/>
            <person name="Bloem J."/>
            <person name="Labutti K."/>
            <person name="Salamov A."/>
            <person name="Andreopoulos B."/>
            <person name="Baker S."/>
            <person name="Barry K."/>
            <person name="Bills G."/>
            <person name="Bluhm B."/>
            <person name="Cannon C."/>
            <person name="Castanera R."/>
            <person name="Culley D."/>
            <person name="Daum C."/>
            <person name="Ezra D."/>
            <person name="Gonzalez J."/>
            <person name="Henrissat B."/>
            <person name="Kuo A."/>
            <person name="Liang C."/>
            <person name="Lipzen A."/>
            <person name="Lutzoni F."/>
            <person name="Magnuson J."/>
            <person name="Mondo S."/>
            <person name="Nolan M."/>
            <person name="Ohm R."/>
            <person name="Pangilinan J."/>
            <person name="Park H.-J."/>
            <person name="Ramirez L."/>
            <person name="Alfaro M."/>
            <person name="Sun H."/>
            <person name="Tritt A."/>
            <person name="Yoshinaga Y."/>
            <person name="Zwiers L.-H."/>
            <person name="Turgeon B."/>
            <person name="Goodwin S."/>
            <person name="Spatafora J."/>
            <person name="Crous P."/>
            <person name="Grigoriev I."/>
        </authorList>
    </citation>
    <scope>NUCLEOTIDE SEQUENCE</scope>
    <source>
        <strain evidence="2">CBS 116435</strain>
    </source>
</reference>
<name>A0A9P4Q1E9_9PEZI</name>
<organism evidence="2 3">
    <name type="scientific">Polychaeton citri CBS 116435</name>
    <dbReference type="NCBI Taxonomy" id="1314669"/>
    <lineage>
        <taxon>Eukaryota</taxon>
        <taxon>Fungi</taxon>
        <taxon>Dikarya</taxon>
        <taxon>Ascomycota</taxon>
        <taxon>Pezizomycotina</taxon>
        <taxon>Dothideomycetes</taxon>
        <taxon>Dothideomycetidae</taxon>
        <taxon>Capnodiales</taxon>
        <taxon>Capnodiaceae</taxon>
        <taxon>Polychaeton</taxon>
    </lineage>
</organism>
<sequence length="112" mass="12514">MRRVLQTHGQTLVLEVLTLSWQLALISCWRLREIDASTDACTELMKAYLPPGHWCWGQTGSGSSKEQDRHSISAADRSKTIEGAVLLVAKARGKQRPYQTLNTAISRTIGEY</sequence>
<dbReference type="Proteomes" id="UP000799441">
    <property type="component" value="Unassembled WGS sequence"/>
</dbReference>
<comment type="caution">
    <text evidence="2">The sequence shown here is derived from an EMBL/GenBank/DDBJ whole genome shotgun (WGS) entry which is preliminary data.</text>
</comment>
<dbReference type="PROSITE" id="PS51257">
    <property type="entry name" value="PROKAR_LIPOPROTEIN"/>
    <property type="match status" value="1"/>
</dbReference>